<gene>
    <name evidence="2" type="ORF">HERILL_LOCUS12261</name>
</gene>
<reference evidence="2 3" key="1">
    <citation type="submission" date="2020-11" db="EMBL/GenBank/DDBJ databases">
        <authorList>
            <person name="Wallbank WR R."/>
            <person name="Pardo Diaz C."/>
            <person name="Kozak K."/>
            <person name="Martin S."/>
            <person name="Jiggins C."/>
            <person name="Moest M."/>
            <person name="Warren A I."/>
            <person name="Generalovic N T."/>
            <person name="Byers J.R.P. K."/>
            <person name="Montejo-Kovacevich G."/>
            <person name="Yen C E."/>
        </authorList>
    </citation>
    <scope>NUCLEOTIDE SEQUENCE [LARGE SCALE GENOMIC DNA]</scope>
</reference>
<accession>A0A7R8UZD5</accession>
<feature type="chain" id="PRO_5030884474" evidence="1">
    <location>
        <begin position="25"/>
        <end position="454"/>
    </location>
</feature>
<proteinExistence type="predicted"/>
<evidence type="ECO:0000313" key="2">
    <source>
        <dbReference type="EMBL" id="CAD7089728.1"/>
    </source>
</evidence>
<keyword evidence="3" id="KW-1185">Reference proteome</keyword>
<name>A0A7R8UZD5_HERIL</name>
<dbReference type="Gene3D" id="3.15.10.50">
    <property type="match status" value="1"/>
</dbReference>
<dbReference type="OrthoDB" id="7909334at2759"/>
<protein>
    <submittedName>
        <fullName evidence="2">Uncharacterized protein</fullName>
    </submittedName>
</protein>
<keyword evidence="1" id="KW-0732">Signal</keyword>
<evidence type="ECO:0000256" key="1">
    <source>
        <dbReference type="SAM" id="SignalP"/>
    </source>
</evidence>
<evidence type="ECO:0000313" key="3">
    <source>
        <dbReference type="Proteomes" id="UP000594454"/>
    </source>
</evidence>
<dbReference type="AlphaFoldDB" id="A0A7R8UZD5"/>
<organism evidence="2 3">
    <name type="scientific">Hermetia illucens</name>
    <name type="common">Black soldier fly</name>
    <dbReference type="NCBI Taxonomy" id="343691"/>
    <lineage>
        <taxon>Eukaryota</taxon>
        <taxon>Metazoa</taxon>
        <taxon>Ecdysozoa</taxon>
        <taxon>Arthropoda</taxon>
        <taxon>Hexapoda</taxon>
        <taxon>Insecta</taxon>
        <taxon>Pterygota</taxon>
        <taxon>Neoptera</taxon>
        <taxon>Endopterygota</taxon>
        <taxon>Diptera</taxon>
        <taxon>Brachycera</taxon>
        <taxon>Stratiomyomorpha</taxon>
        <taxon>Stratiomyidae</taxon>
        <taxon>Hermetiinae</taxon>
        <taxon>Hermetia</taxon>
    </lineage>
</organism>
<dbReference type="InterPro" id="IPR038602">
    <property type="entry name" value="Mite_allergen_7_sf"/>
</dbReference>
<sequence>MTITRKFVGICSALIWCICFTVNGERHIIPEPDKELKEYIEQAAFDMNHDFNRTLLRRTTNASVYNESSVDRIFHDFYIEYDGKEISLFDLQMTADLSPQLTRSVPNMMYAYLDTALEWSTITVDGSYAFYDDPGSPDALAVTGKLRLIWTNAKAEGRIAFRPLDKEDSFLSTNYNLNFTADSFTMLFLGDAPSQKVNATIHTASKRINSRLQPDLFWKLQEDLRSLVDKILKSKSMAQMFGNNEEVSKKYRSFLQENQDLANKFTDELLSSLQKILIKTGYWRASIPNINKNFTKQIAFLTAWGNLSLFDGTAQNISSIKRTSNFSLITADNIELSGYLTFEDLSAYYKHYKAKVWNFRPTGEVVARASKNSLYVKLLVKKDEKSAIGLKLLGYDLKVRVDHIDVQATGISFLLNWLLSLISTSITNNFKVEISRSIEKNLRDIMNTILRSKL</sequence>
<dbReference type="InterPro" id="IPR020234">
    <property type="entry name" value="Mite_allergen_group-7"/>
</dbReference>
<dbReference type="InParanoid" id="A0A7R8UZD5"/>
<feature type="signal peptide" evidence="1">
    <location>
        <begin position="1"/>
        <end position="24"/>
    </location>
</feature>
<dbReference type="Pfam" id="PF16984">
    <property type="entry name" value="Grp7_allergen"/>
    <property type="match status" value="1"/>
</dbReference>
<dbReference type="OMA" id="LYSAYNE"/>
<dbReference type="Proteomes" id="UP000594454">
    <property type="component" value="Chromosome 5"/>
</dbReference>
<dbReference type="EMBL" id="LR899013">
    <property type="protein sequence ID" value="CAD7089728.1"/>
    <property type="molecule type" value="Genomic_DNA"/>
</dbReference>